<accession>A0A448X1R8</accession>
<comment type="caution">
    <text evidence="2">The sequence shown here is derived from an EMBL/GenBank/DDBJ whole genome shotgun (WGS) entry which is preliminary data.</text>
</comment>
<evidence type="ECO:0000313" key="3">
    <source>
        <dbReference type="Proteomes" id="UP000784294"/>
    </source>
</evidence>
<gene>
    <name evidence="2" type="ORF">PXEA_LOCUS19427</name>
</gene>
<keyword evidence="3" id="KW-1185">Reference proteome</keyword>
<dbReference type="Proteomes" id="UP000784294">
    <property type="component" value="Unassembled WGS sequence"/>
</dbReference>
<proteinExistence type="predicted"/>
<sequence>MTTESSALMHRVLLYTILQLQVQDNPPSLFGLASLRTHLIRLVRPTAVAQLFFLLPFLLLFLLKPIQQPQMPPAQFPTPILLYVRCE</sequence>
<evidence type="ECO:0000313" key="2">
    <source>
        <dbReference type="EMBL" id="VEL25987.1"/>
    </source>
</evidence>
<name>A0A448X1R8_9PLAT</name>
<dbReference type="EMBL" id="CAAALY010077379">
    <property type="protein sequence ID" value="VEL25987.1"/>
    <property type="molecule type" value="Genomic_DNA"/>
</dbReference>
<keyword evidence="1" id="KW-0472">Membrane</keyword>
<reference evidence="2" key="1">
    <citation type="submission" date="2018-11" db="EMBL/GenBank/DDBJ databases">
        <authorList>
            <consortium name="Pathogen Informatics"/>
        </authorList>
    </citation>
    <scope>NUCLEOTIDE SEQUENCE</scope>
</reference>
<protein>
    <submittedName>
        <fullName evidence="2">Uncharacterized protein</fullName>
    </submittedName>
</protein>
<organism evidence="2 3">
    <name type="scientific">Protopolystoma xenopodis</name>
    <dbReference type="NCBI Taxonomy" id="117903"/>
    <lineage>
        <taxon>Eukaryota</taxon>
        <taxon>Metazoa</taxon>
        <taxon>Spiralia</taxon>
        <taxon>Lophotrochozoa</taxon>
        <taxon>Platyhelminthes</taxon>
        <taxon>Monogenea</taxon>
        <taxon>Polyopisthocotylea</taxon>
        <taxon>Polystomatidea</taxon>
        <taxon>Polystomatidae</taxon>
        <taxon>Protopolystoma</taxon>
    </lineage>
</organism>
<feature type="transmembrane region" description="Helical" evidence="1">
    <location>
        <begin position="42"/>
        <end position="63"/>
    </location>
</feature>
<dbReference type="AlphaFoldDB" id="A0A448X1R8"/>
<evidence type="ECO:0000256" key="1">
    <source>
        <dbReference type="SAM" id="Phobius"/>
    </source>
</evidence>
<keyword evidence="1" id="KW-1133">Transmembrane helix</keyword>
<keyword evidence="1" id="KW-0812">Transmembrane</keyword>